<evidence type="ECO:0000313" key="1">
    <source>
        <dbReference type="EMBL" id="JAH14292.1"/>
    </source>
</evidence>
<accession>A0A0E9QCS8</accession>
<dbReference type="EMBL" id="GBXM01094285">
    <property type="protein sequence ID" value="JAH14292.1"/>
    <property type="molecule type" value="Transcribed_RNA"/>
</dbReference>
<reference evidence="1" key="2">
    <citation type="journal article" date="2015" name="Fish Shellfish Immunol.">
        <title>Early steps in the European eel (Anguilla anguilla)-Vibrio vulnificus interaction in the gills: Role of the RtxA13 toxin.</title>
        <authorList>
            <person name="Callol A."/>
            <person name="Pajuelo D."/>
            <person name="Ebbesson L."/>
            <person name="Teles M."/>
            <person name="MacKenzie S."/>
            <person name="Amaro C."/>
        </authorList>
    </citation>
    <scope>NUCLEOTIDE SEQUENCE</scope>
</reference>
<dbReference type="AlphaFoldDB" id="A0A0E9QCS8"/>
<organism evidence="1">
    <name type="scientific">Anguilla anguilla</name>
    <name type="common">European freshwater eel</name>
    <name type="synonym">Muraena anguilla</name>
    <dbReference type="NCBI Taxonomy" id="7936"/>
    <lineage>
        <taxon>Eukaryota</taxon>
        <taxon>Metazoa</taxon>
        <taxon>Chordata</taxon>
        <taxon>Craniata</taxon>
        <taxon>Vertebrata</taxon>
        <taxon>Euteleostomi</taxon>
        <taxon>Actinopterygii</taxon>
        <taxon>Neopterygii</taxon>
        <taxon>Teleostei</taxon>
        <taxon>Anguilliformes</taxon>
        <taxon>Anguillidae</taxon>
        <taxon>Anguilla</taxon>
    </lineage>
</organism>
<name>A0A0E9QCS8_ANGAN</name>
<sequence>MASIKTKVIKSEGRIAMHSGKYHRSEGCFLLAPLEGGKSRD</sequence>
<proteinExistence type="predicted"/>
<reference evidence="1" key="1">
    <citation type="submission" date="2014-11" db="EMBL/GenBank/DDBJ databases">
        <authorList>
            <person name="Amaro Gonzalez C."/>
        </authorList>
    </citation>
    <scope>NUCLEOTIDE SEQUENCE</scope>
</reference>
<protein>
    <submittedName>
        <fullName evidence="1">Uncharacterized protein</fullName>
    </submittedName>
</protein>